<dbReference type="EMBL" id="JACHIJ010000003">
    <property type="protein sequence ID" value="MBB5052690.1"/>
    <property type="molecule type" value="Genomic_DNA"/>
</dbReference>
<dbReference type="RefSeq" id="WP_184085696.1">
    <property type="nucleotide sequence ID" value="NZ_JACHIJ010000003.1"/>
</dbReference>
<dbReference type="AlphaFoldDB" id="A0A840N0W6"/>
<proteinExistence type="predicted"/>
<evidence type="ECO:0000313" key="1">
    <source>
        <dbReference type="EMBL" id="MBB5052690.1"/>
    </source>
</evidence>
<reference evidence="1 2" key="1">
    <citation type="submission" date="2020-08" db="EMBL/GenBank/DDBJ databases">
        <title>Genomic Encyclopedia of Type Strains, Phase IV (KMG-IV): sequencing the most valuable type-strain genomes for metagenomic binning, comparative biology and taxonomic classification.</title>
        <authorList>
            <person name="Goeker M."/>
        </authorList>
    </citation>
    <scope>NUCLEOTIDE SEQUENCE [LARGE SCALE GENOMIC DNA]</scope>
    <source>
        <strain evidence="1 2">DSM 17498</strain>
    </source>
</reference>
<name>A0A840N0W6_9BRAD</name>
<sequence length="224" mass="25262">MIVVIQCAARKHDDAGFLRTGDGRPVLFVAQPGEAPPDGDFIYARPDDLVDSVSSWRDVLLEYNRRGGNPLKLRPAFELYMNDSYRRLAERFGLENTFILSAGWGLINAAFLTPYYDITFSAAADSFKRRRKTEPYRDFCMLPDDSGGPVVFFGGKDYLPLFCELTRSVGLKRLVFYNSSQPPQAPGCSVVRFPTTTRTNWHYECVDAFLKGEAGREIGELLHP</sequence>
<protein>
    <submittedName>
        <fullName evidence="1">Uncharacterized protein</fullName>
    </submittedName>
</protein>
<gene>
    <name evidence="1" type="ORF">HNQ36_002664</name>
</gene>
<evidence type="ECO:0000313" key="2">
    <source>
        <dbReference type="Proteomes" id="UP000521227"/>
    </source>
</evidence>
<comment type="caution">
    <text evidence="1">The sequence shown here is derived from an EMBL/GenBank/DDBJ whole genome shotgun (WGS) entry which is preliminary data.</text>
</comment>
<organism evidence="1 2">
    <name type="scientific">Afipia massiliensis</name>
    <dbReference type="NCBI Taxonomy" id="211460"/>
    <lineage>
        <taxon>Bacteria</taxon>
        <taxon>Pseudomonadati</taxon>
        <taxon>Pseudomonadota</taxon>
        <taxon>Alphaproteobacteria</taxon>
        <taxon>Hyphomicrobiales</taxon>
        <taxon>Nitrobacteraceae</taxon>
        <taxon>Afipia</taxon>
    </lineage>
</organism>
<accession>A0A840N0W6</accession>
<dbReference type="Proteomes" id="UP000521227">
    <property type="component" value="Unassembled WGS sequence"/>
</dbReference>